<dbReference type="AlphaFoldDB" id="A0A0P1FVQ2"/>
<name>A0A0P1FVQ2_9RHOB</name>
<dbReference type="RefSeq" id="WP_242601719.1">
    <property type="nucleotide sequence ID" value="NZ_CYSB01000009.1"/>
</dbReference>
<dbReference type="Proteomes" id="UP000051086">
    <property type="component" value="Unassembled WGS sequence"/>
</dbReference>
<evidence type="ECO:0000313" key="3">
    <source>
        <dbReference type="Proteomes" id="UP000051086"/>
    </source>
</evidence>
<keyword evidence="3" id="KW-1185">Reference proteome</keyword>
<reference evidence="2 4" key="1">
    <citation type="submission" date="2015-09" db="EMBL/GenBank/DDBJ databases">
        <authorList>
            <consortium name="Swine Surveillance"/>
        </authorList>
    </citation>
    <scope>NUCLEOTIDE SEQUENCE [LARGE SCALE GENOMIC DNA]</scope>
    <source>
        <strain evidence="2 4">5120</strain>
    </source>
</reference>
<organism evidence="2 4">
    <name type="scientific">Thalassovita autumnalis</name>
    <dbReference type="NCBI Taxonomy" id="2072972"/>
    <lineage>
        <taxon>Bacteria</taxon>
        <taxon>Pseudomonadati</taxon>
        <taxon>Pseudomonadota</taxon>
        <taxon>Alphaproteobacteria</taxon>
        <taxon>Rhodobacterales</taxon>
        <taxon>Roseobacteraceae</taxon>
        <taxon>Thalassovita</taxon>
    </lineage>
</organism>
<evidence type="ECO:0000313" key="2">
    <source>
        <dbReference type="EMBL" id="CUH72675.1"/>
    </source>
</evidence>
<dbReference type="EMBL" id="CYSC01000034">
    <property type="protein sequence ID" value="CUH72675.1"/>
    <property type="molecule type" value="Genomic_DNA"/>
</dbReference>
<dbReference type="Proteomes" id="UP000051887">
    <property type="component" value="Unassembled WGS sequence"/>
</dbReference>
<evidence type="ECO:0000313" key="4">
    <source>
        <dbReference type="Proteomes" id="UP000051887"/>
    </source>
</evidence>
<reference evidence="1 3" key="2">
    <citation type="submission" date="2015-09" db="EMBL/GenBank/DDBJ databases">
        <authorList>
            <person name="Rodrigo-Torres L."/>
            <person name="Arahal D.R."/>
        </authorList>
    </citation>
    <scope>NUCLEOTIDE SEQUENCE [LARGE SCALE GENOMIC DNA]</scope>
    <source>
        <strain evidence="1 3">CECT 5118</strain>
    </source>
</reference>
<dbReference type="EMBL" id="CYSB01000009">
    <property type="protein sequence ID" value="CUH63764.1"/>
    <property type="molecule type" value="Genomic_DNA"/>
</dbReference>
<evidence type="ECO:0000313" key="1">
    <source>
        <dbReference type="EMBL" id="CUH63764.1"/>
    </source>
</evidence>
<gene>
    <name evidence="1" type="ORF">TL5118_00604</name>
    <name evidence="2" type="ORF">TL5120_02472</name>
</gene>
<protein>
    <submittedName>
        <fullName evidence="2">Uncharacterized protein</fullName>
    </submittedName>
</protein>
<sequence length="178" mass="19657">MKNYVIVGLLGLVAALVIGIEPVQRTINEATQKGTLKGVESCMDYSDSELLSDDAIRTTCVSTFQKRLFRQDHATGRAGPRMIEGSLGWGGTLENKTPDHVTTWVKISVSIFDEEGKENEHFTETSIWIDPLGKTEFSVDLPDVEAEQIEAFKFCDHDDAEPKACFTWGVADVMGLTV</sequence>
<accession>A0A0P1FVQ2</accession>
<proteinExistence type="predicted"/>